<dbReference type="GO" id="GO:0016829">
    <property type="term" value="F:lyase activity"/>
    <property type="evidence" value="ECO:0007669"/>
    <property type="project" value="UniProtKB-KW"/>
</dbReference>
<keyword evidence="13" id="KW-1185">Reference proteome</keyword>
<protein>
    <recommendedName>
        <fullName evidence="10">Phosphomevalonate dehydratase large subunit</fullName>
        <ecNumber evidence="9">4.2.1.182</ecNumber>
    </recommendedName>
</protein>
<evidence type="ECO:0000313" key="12">
    <source>
        <dbReference type="EMBL" id="TGC10910.1"/>
    </source>
</evidence>
<comment type="similarity">
    <text evidence="7">Belongs to the AcnX type II large subunit family.</text>
</comment>
<sequence>MYLTKEEQRTLDGEYGETLRKAIEILVALGDIYGADSLIPIKSAQIAGVSYKTIGDAGLEWISDLEGKVRVPAILNPAGMDLLRWKEMGIEQNFATKQQEIINAYESLGIRTKCTCTPYYLEGFNAGLGDHLAWSESSAVSYANSVIGARTNREGGPSALSAALIGKTANYGYHLDEMREPVIAVTVDCELSDSDYGALGYIAGKAIGSRVPIFFLKGEPSNDELKTLGAALAASGAVALYHVNGVTPEAVRSNFEKPHENITIEKQQIKDVYEASAEFTQGKLNTDIITIGCPHCSPGELKYIAELLEGKSIKKEMWVCTSREVAQRCADHVNIIEKSGAKVVCDTCMVVSPAANNYQAMMVSSGKALAYVPSMCKVAARYGSIEQCIKEAGITHEN</sequence>
<dbReference type="OrthoDB" id="25253at2157"/>
<comment type="caution">
    <text evidence="12">The sequence shown here is derived from an EMBL/GenBank/DDBJ whole genome shotgun (WGS) entry which is preliminary data.</text>
</comment>
<dbReference type="PANTHER" id="PTHR36577">
    <property type="entry name" value="DUF521 DOMAIN PROTEIN (AFU_ORTHOLOGUE AFUA_6G00490)"/>
    <property type="match status" value="1"/>
</dbReference>
<evidence type="ECO:0000256" key="4">
    <source>
        <dbReference type="ARBA" id="ARBA00023239"/>
    </source>
</evidence>
<comment type="catalytic activity">
    <reaction evidence="5">
        <text>(R)-5-phosphomevalonate = (2E)-3-methyl-5-phosphooxypent-2-enoate + H2O</text>
        <dbReference type="Rhea" id="RHEA:78975"/>
        <dbReference type="ChEBI" id="CHEBI:15377"/>
        <dbReference type="ChEBI" id="CHEBI:58146"/>
        <dbReference type="ChEBI" id="CHEBI:229665"/>
        <dbReference type="EC" id="4.2.1.182"/>
    </reaction>
    <physiologicalReaction direction="left-to-right" evidence="5">
        <dbReference type="Rhea" id="RHEA:78976"/>
    </physiologicalReaction>
</comment>
<dbReference type="PANTHER" id="PTHR36577:SF3">
    <property type="entry name" value="DUF521 DOMAIN PROTEIN (AFU_ORTHOLOGUE AFUA_6G00490)"/>
    <property type="match status" value="1"/>
</dbReference>
<evidence type="ECO:0000256" key="6">
    <source>
        <dbReference type="ARBA" id="ARBA00045299"/>
    </source>
</evidence>
<keyword evidence="3" id="KW-0414">Isoprene biosynthesis</keyword>
<dbReference type="EMBL" id="PGGK01000002">
    <property type="protein sequence ID" value="TGC10910.1"/>
    <property type="molecule type" value="Genomic_DNA"/>
</dbReference>
<comment type="subunit">
    <text evidence="8">Heterodimer composed of a large subunit (PMDh-L) and a small subunit (PMDh-S).</text>
</comment>
<name>A0A4E0Q7G0_9EURY</name>
<organism evidence="12 13">
    <name type="scientific">Methanolobus halotolerans</name>
    <dbReference type="NCBI Taxonomy" id="2052935"/>
    <lineage>
        <taxon>Archaea</taxon>
        <taxon>Methanobacteriati</taxon>
        <taxon>Methanobacteriota</taxon>
        <taxon>Stenosarchaea group</taxon>
        <taxon>Methanomicrobia</taxon>
        <taxon>Methanosarcinales</taxon>
        <taxon>Methanosarcinaceae</taxon>
        <taxon>Methanolobus</taxon>
    </lineage>
</organism>
<dbReference type="EC" id="4.2.1.182" evidence="9"/>
<evidence type="ECO:0000256" key="9">
    <source>
        <dbReference type="ARBA" id="ARBA00047176"/>
    </source>
</evidence>
<dbReference type="CDD" id="cd01355">
    <property type="entry name" value="AcnX"/>
    <property type="match status" value="1"/>
</dbReference>
<evidence type="ECO:0000256" key="5">
    <source>
        <dbReference type="ARBA" id="ARBA00045120"/>
    </source>
</evidence>
<evidence type="ECO:0000259" key="11">
    <source>
        <dbReference type="Pfam" id="PF04412"/>
    </source>
</evidence>
<comment type="pathway">
    <text evidence="1">Isoprenoid biosynthesis; isopentenyl diphosphate biosynthesis via mevalonate pathway.</text>
</comment>
<evidence type="ECO:0000256" key="10">
    <source>
        <dbReference type="ARBA" id="ARBA00047196"/>
    </source>
</evidence>
<reference evidence="12 13" key="1">
    <citation type="submission" date="2017-11" db="EMBL/GenBank/DDBJ databases">
        <title>Isolation and Characterization of Methanogenic Archaea from Saline Meromictic Lake at Siberia.</title>
        <authorList>
            <person name="Shen Y."/>
            <person name="Huang H.-H."/>
            <person name="Lai M.-C."/>
            <person name="Chen S.-C."/>
        </authorList>
    </citation>
    <scope>NUCLEOTIDE SEQUENCE [LARGE SCALE GENOMIC DNA]</scope>
    <source>
        <strain evidence="12 13">SY-01</strain>
    </source>
</reference>
<evidence type="ECO:0000256" key="3">
    <source>
        <dbReference type="ARBA" id="ARBA00023229"/>
    </source>
</evidence>
<proteinExistence type="inferred from homology"/>
<dbReference type="GO" id="GO:0008299">
    <property type="term" value="P:isoprenoid biosynthetic process"/>
    <property type="evidence" value="ECO:0007669"/>
    <property type="project" value="UniProtKB-KW"/>
</dbReference>
<dbReference type="InterPro" id="IPR007506">
    <property type="entry name" value="PMDh-L-like_dom"/>
</dbReference>
<dbReference type="RefSeq" id="WP_135388440.1">
    <property type="nucleotide sequence ID" value="NZ_PGGK01000002.1"/>
</dbReference>
<evidence type="ECO:0000256" key="1">
    <source>
        <dbReference type="ARBA" id="ARBA00005092"/>
    </source>
</evidence>
<keyword evidence="2" id="KW-0408">Iron</keyword>
<evidence type="ECO:0000313" key="13">
    <source>
        <dbReference type="Proteomes" id="UP000297295"/>
    </source>
</evidence>
<keyword evidence="4" id="KW-0456">Lyase</keyword>
<evidence type="ECO:0000256" key="2">
    <source>
        <dbReference type="ARBA" id="ARBA00023004"/>
    </source>
</evidence>
<dbReference type="Pfam" id="PF04412">
    <property type="entry name" value="AcnX"/>
    <property type="match status" value="1"/>
</dbReference>
<dbReference type="AlphaFoldDB" id="A0A4E0Q7G0"/>
<accession>A0A4E0Q7G0</accession>
<comment type="function">
    <text evidence="6">Component of a hydro-lyase that catalyzes the dehydration of mevalonate 5-phosphate (MVA5P) to form trans-anhydromevalonate 5-phosphate (tAHMP). Involved in the archaeal mevalonate (MVA) pathway, which provides fundamental precursors for isoprenoid biosynthesis, such as isopentenyl diphosphate (IPP) and dimethylallyl diphosphate (DMAPP).</text>
</comment>
<evidence type="ECO:0000256" key="7">
    <source>
        <dbReference type="ARBA" id="ARBA00046333"/>
    </source>
</evidence>
<dbReference type="Proteomes" id="UP000297295">
    <property type="component" value="Unassembled WGS sequence"/>
</dbReference>
<gene>
    <name evidence="12" type="ORF">CUN85_01775</name>
</gene>
<feature type="domain" description="Phosphomevalonate dehydratase large subunit-like" evidence="11">
    <location>
        <begin position="1"/>
        <end position="390"/>
    </location>
</feature>
<evidence type="ECO:0000256" key="8">
    <source>
        <dbReference type="ARBA" id="ARBA00046520"/>
    </source>
</evidence>